<protein>
    <submittedName>
        <fullName evidence="5">Threonine dehydratase</fullName>
    </submittedName>
</protein>
<evidence type="ECO:0000256" key="2">
    <source>
        <dbReference type="ARBA" id="ARBA00022898"/>
    </source>
</evidence>
<feature type="domain" description="Tryptophan synthase beta chain-like PALP" evidence="4">
    <location>
        <begin position="23"/>
        <end position="302"/>
    </location>
</feature>
<comment type="caution">
    <text evidence="5">The sequence shown here is derived from an EMBL/GenBank/DDBJ whole genome shotgun (WGS) entry which is preliminary data.</text>
</comment>
<dbReference type="InterPro" id="IPR036052">
    <property type="entry name" value="TrpB-like_PALP_sf"/>
</dbReference>
<dbReference type="AlphaFoldDB" id="A0A179B8K9"/>
<dbReference type="GO" id="GO:0003941">
    <property type="term" value="F:L-serine ammonia-lyase activity"/>
    <property type="evidence" value="ECO:0007669"/>
    <property type="project" value="TreeGrafter"/>
</dbReference>
<dbReference type="GO" id="GO:0006565">
    <property type="term" value="P:L-serine catabolic process"/>
    <property type="evidence" value="ECO:0007669"/>
    <property type="project" value="TreeGrafter"/>
</dbReference>
<dbReference type="PANTHER" id="PTHR48078">
    <property type="entry name" value="THREONINE DEHYDRATASE, MITOCHONDRIAL-RELATED"/>
    <property type="match status" value="1"/>
</dbReference>
<dbReference type="Gene3D" id="3.40.50.1100">
    <property type="match status" value="2"/>
</dbReference>
<evidence type="ECO:0000313" key="5">
    <source>
        <dbReference type="EMBL" id="OAP88016.1"/>
    </source>
</evidence>
<evidence type="ECO:0000256" key="3">
    <source>
        <dbReference type="ARBA" id="ARBA00023239"/>
    </source>
</evidence>
<sequence>MAKQTPLSAAKIDDARNKIDPIFLNTNVLRSDRLALSLVAKDETENPIRSFKGRGTGYFLAELVGDRAPLVTASAGNFGQGLAYNAARHGRSLIVFASINANPLKIEAMRRFGAEVFLAGEDFDAAKEAAKIYAAERKLRFVEDGASAAIAEGAGTIAAELTEEVEDIDAVFIPLGNGALAAGIGCWFKSRSPRTRVVAVAAKGAPCMALSYNADDVISTPEARTIADGIAVRIPVPSAVGWLKDTIDDVVLVDDDQLLDAMRFAHDTWKRLVEPAGAAGLAAILAKASALKGCRLATMLCGANLTDQQIKAWLPSAIGHNTNAC</sequence>
<proteinExistence type="predicted"/>
<name>A0A179B8K9_RHILE</name>
<accession>A0A179B8K9</accession>
<evidence type="ECO:0000256" key="1">
    <source>
        <dbReference type="ARBA" id="ARBA00001933"/>
    </source>
</evidence>
<keyword evidence="3" id="KW-0456">Lyase</keyword>
<dbReference type="eggNOG" id="COG1171">
    <property type="taxonomic scope" value="Bacteria"/>
</dbReference>
<dbReference type="SUPFAM" id="SSF53686">
    <property type="entry name" value="Tryptophan synthase beta subunit-like PLP-dependent enzymes"/>
    <property type="match status" value="1"/>
</dbReference>
<dbReference type="EMBL" id="LWBS01000469">
    <property type="protein sequence ID" value="OAP88016.1"/>
    <property type="molecule type" value="Genomic_DNA"/>
</dbReference>
<keyword evidence="2" id="KW-0663">Pyridoxal phosphate</keyword>
<dbReference type="InterPro" id="IPR001926">
    <property type="entry name" value="TrpB-like_PALP"/>
</dbReference>
<dbReference type="GO" id="GO:0009097">
    <property type="term" value="P:isoleucine biosynthetic process"/>
    <property type="evidence" value="ECO:0007669"/>
    <property type="project" value="TreeGrafter"/>
</dbReference>
<dbReference type="Pfam" id="PF00291">
    <property type="entry name" value="PALP"/>
    <property type="match status" value="1"/>
</dbReference>
<dbReference type="InterPro" id="IPR050147">
    <property type="entry name" value="Ser/Thr_Dehydratase"/>
</dbReference>
<gene>
    <name evidence="5" type="ORF">A4U53_36025</name>
</gene>
<evidence type="ECO:0000259" key="4">
    <source>
        <dbReference type="Pfam" id="PF00291"/>
    </source>
</evidence>
<comment type="cofactor">
    <cofactor evidence="1">
        <name>pyridoxal 5'-phosphate</name>
        <dbReference type="ChEBI" id="CHEBI:597326"/>
    </cofactor>
</comment>
<organism evidence="5">
    <name type="scientific">Rhizobium leguminosarum</name>
    <dbReference type="NCBI Taxonomy" id="384"/>
    <lineage>
        <taxon>Bacteria</taxon>
        <taxon>Pseudomonadati</taxon>
        <taxon>Pseudomonadota</taxon>
        <taxon>Alphaproteobacteria</taxon>
        <taxon>Hyphomicrobiales</taxon>
        <taxon>Rhizobiaceae</taxon>
        <taxon>Rhizobium/Agrobacterium group</taxon>
        <taxon>Rhizobium</taxon>
    </lineage>
</organism>
<reference evidence="5" key="1">
    <citation type="submission" date="2016-04" db="EMBL/GenBank/DDBJ databases">
        <title>Fast-growing isolate from the root nodules of Vavilovia formosa.</title>
        <authorList>
            <person name="Kimeklis A."/>
            <person name="Safronova V."/>
            <person name="Belimov A."/>
            <person name="Andronov E."/>
        </authorList>
    </citation>
    <scope>NUCLEOTIDE SEQUENCE [LARGE SCALE GENOMIC DNA]</scope>
    <source>
        <strain evidence="5">Vaf-46</strain>
    </source>
</reference>